<organism evidence="2 3">
    <name type="scientific">Stephania yunnanensis</name>
    <dbReference type="NCBI Taxonomy" id="152371"/>
    <lineage>
        <taxon>Eukaryota</taxon>
        <taxon>Viridiplantae</taxon>
        <taxon>Streptophyta</taxon>
        <taxon>Embryophyta</taxon>
        <taxon>Tracheophyta</taxon>
        <taxon>Spermatophyta</taxon>
        <taxon>Magnoliopsida</taxon>
        <taxon>Ranunculales</taxon>
        <taxon>Menispermaceae</taxon>
        <taxon>Menispermoideae</taxon>
        <taxon>Cissampelideae</taxon>
        <taxon>Stephania</taxon>
    </lineage>
</organism>
<feature type="region of interest" description="Disordered" evidence="1">
    <location>
        <begin position="1"/>
        <end position="43"/>
    </location>
</feature>
<protein>
    <submittedName>
        <fullName evidence="2">Uncharacterized protein</fullName>
    </submittedName>
</protein>
<sequence length="78" mass="8734">MASRTNERREEREHERHNNTSAEKKNLEERDRSSPTESTAMMMVREAISKGASGGPIISNENGLAFARSVNKIDSSLE</sequence>
<evidence type="ECO:0000313" key="3">
    <source>
        <dbReference type="Proteomes" id="UP001420932"/>
    </source>
</evidence>
<dbReference type="AlphaFoldDB" id="A0AAP0HQN7"/>
<comment type="caution">
    <text evidence="2">The sequence shown here is derived from an EMBL/GenBank/DDBJ whole genome shotgun (WGS) entry which is preliminary data.</text>
</comment>
<feature type="compositionally biased region" description="Basic and acidic residues" evidence="1">
    <location>
        <begin position="1"/>
        <end position="34"/>
    </location>
</feature>
<dbReference type="EMBL" id="JBBNAF010000011">
    <property type="protein sequence ID" value="KAK9097783.1"/>
    <property type="molecule type" value="Genomic_DNA"/>
</dbReference>
<proteinExistence type="predicted"/>
<accession>A0AAP0HQN7</accession>
<dbReference type="Proteomes" id="UP001420932">
    <property type="component" value="Unassembled WGS sequence"/>
</dbReference>
<reference evidence="2 3" key="1">
    <citation type="submission" date="2024-01" db="EMBL/GenBank/DDBJ databases">
        <title>Genome assemblies of Stephania.</title>
        <authorList>
            <person name="Yang L."/>
        </authorList>
    </citation>
    <scope>NUCLEOTIDE SEQUENCE [LARGE SCALE GENOMIC DNA]</scope>
    <source>
        <strain evidence="2">YNDBR</strain>
        <tissue evidence="2">Leaf</tissue>
    </source>
</reference>
<gene>
    <name evidence="2" type="ORF">Syun_024828</name>
</gene>
<evidence type="ECO:0000256" key="1">
    <source>
        <dbReference type="SAM" id="MobiDB-lite"/>
    </source>
</evidence>
<keyword evidence="3" id="KW-1185">Reference proteome</keyword>
<evidence type="ECO:0000313" key="2">
    <source>
        <dbReference type="EMBL" id="KAK9097783.1"/>
    </source>
</evidence>
<name>A0AAP0HQN7_9MAGN</name>